<keyword evidence="3" id="KW-0808">Transferase</keyword>
<evidence type="ECO:0000259" key="4">
    <source>
        <dbReference type="Pfam" id="PF00534"/>
    </source>
</evidence>
<keyword evidence="7" id="KW-1185">Reference proteome</keyword>
<evidence type="ECO:0000256" key="2">
    <source>
        <dbReference type="ARBA" id="ARBA00022676"/>
    </source>
</evidence>
<evidence type="ECO:0000256" key="3">
    <source>
        <dbReference type="ARBA" id="ARBA00022679"/>
    </source>
</evidence>
<sequence>MNQPEICLIVRRFTVGGLERVVLLLANELSARGRRVHVIILDSVGLRAMITEAHPQVAIHVLTGSWTSRLNRLRELTRGRIAHFHPADGKIHPTVRWALRGHPGVFVTYHSDYTPVRNRMTNLLDRLLTGRSRGAVAVSRAVQDFCLREVRLPADLVMVIENAVAVASASRVRIERDGAFTLVALATVNPHKNYVGLLRGFALARQRGNDVRLRVIGDGPAIAEVFRTAGELGVSSNVEWYGGLWQSSVVSALLSTSDAFVSASRNEGLPMSVLEALQHGLPMVLSDIPPHREAAADAAVYFDPDDPDQLANRLAELMDEDTCRRHADVARRRAALFTADEFAERHLKLYDAIRFPEPAAPQTCV</sequence>
<dbReference type="PANTHER" id="PTHR12526">
    <property type="entry name" value="GLYCOSYLTRANSFERASE"/>
    <property type="match status" value="1"/>
</dbReference>
<feature type="domain" description="Glycosyltransferase subfamily 4-like N-terminal" evidence="5">
    <location>
        <begin position="15"/>
        <end position="165"/>
    </location>
</feature>
<evidence type="ECO:0000313" key="6">
    <source>
        <dbReference type="EMBL" id="WUG99164.1"/>
    </source>
</evidence>
<dbReference type="PANTHER" id="PTHR12526:SF630">
    <property type="entry name" value="GLYCOSYLTRANSFERASE"/>
    <property type="match status" value="1"/>
</dbReference>
<evidence type="ECO:0000256" key="1">
    <source>
        <dbReference type="ARBA" id="ARBA00021292"/>
    </source>
</evidence>
<gene>
    <name evidence="6" type="ORF">OHB29_42945</name>
</gene>
<reference evidence="6 7" key="1">
    <citation type="submission" date="2022-10" db="EMBL/GenBank/DDBJ databases">
        <title>The complete genomes of actinobacterial strains from the NBC collection.</title>
        <authorList>
            <person name="Joergensen T.S."/>
            <person name="Alvarez Arevalo M."/>
            <person name="Sterndorff E.B."/>
            <person name="Faurdal D."/>
            <person name="Vuksanovic O."/>
            <person name="Mourched A.-S."/>
            <person name="Charusanti P."/>
            <person name="Shaw S."/>
            <person name="Blin K."/>
            <person name="Weber T."/>
        </authorList>
    </citation>
    <scope>NUCLEOTIDE SEQUENCE [LARGE SCALE GENOMIC DNA]</scope>
    <source>
        <strain evidence="6 7">NBC_00456</strain>
    </source>
</reference>
<dbReference type="Pfam" id="PF00534">
    <property type="entry name" value="Glycos_transf_1"/>
    <property type="match status" value="1"/>
</dbReference>
<evidence type="ECO:0000313" key="7">
    <source>
        <dbReference type="Proteomes" id="UP001341259"/>
    </source>
</evidence>
<proteinExistence type="predicted"/>
<organism evidence="6 7">
    <name type="scientific">Streptomyces violaceus</name>
    <name type="common">Streptomyces venezuelae</name>
    <dbReference type="NCBI Taxonomy" id="1936"/>
    <lineage>
        <taxon>Bacteria</taxon>
        <taxon>Bacillati</taxon>
        <taxon>Actinomycetota</taxon>
        <taxon>Actinomycetes</taxon>
        <taxon>Kitasatosporales</taxon>
        <taxon>Streptomycetaceae</taxon>
        <taxon>Streptomyces</taxon>
    </lineage>
</organism>
<name>A0ABZ1P545_STRVL</name>
<dbReference type="Proteomes" id="UP001341259">
    <property type="component" value="Chromosome"/>
</dbReference>
<dbReference type="InterPro" id="IPR028098">
    <property type="entry name" value="Glyco_trans_4-like_N"/>
</dbReference>
<dbReference type="RefSeq" id="WP_328347687.1">
    <property type="nucleotide sequence ID" value="NZ_CP107906.1"/>
</dbReference>
<feature type="domain" description="Glycosyl transferase family 1" evidence="4">
    <location>
        <begin position="177"/>
        <end position="325"/>
    </location>
</feature>
<dbReference type="Gene3D" id="3.40.50.2000">
    <property type="entry name" value="Glycogen Phosphorylase B"/>
    <property type="match status" value="2"/>
</dbReference>
<dbReference type="CDD" id="cd03801">
    <property type="entry name" value="GT4_PimA-like"/>
    <property type="match status" value="1"/>
</dbReference>
<dbReference type="Pfam" id="PF13439">
    <property type="entry name" value="Glyco_transf_4"/>
    <property type="match status" value="1"/>
</dbReference>
<evidence type="ECO:0000259" key="5">
    <source>
        <dbReference type="Pfam" id="PF13439"/>
    </source>
</evidence>
<protein>
    <recommendedName>
        <fullName evidence="1">D-inositol 3-phosphate glycosyltransferase</fullName>
    </recommendedName>
</protein>
<dbReference type="EMBL" id="CP107906">
    <property type="protein sequence ID" value="WUG99164.1"/>
    <property type="molecule type" value="Genomic_DNA"/>
</dbReference>
<accession>A0ABZ1P545</accession>
<dbReference type="SUPFAM" id="SSF53756">
    <property type="entry name" value="UDP-Glycosyltransferase/glycogen phosphorylase"/>
    <property type="match status" value="1"/>
</dbReference>
<dbReference type="InterPro" id="IPR001296">
    <property type="entry name" value="Glyco_trans_1"/>
</dbReference>
<keyword evidence="2" id="KW-0328">Glycosyltransferase</keyword>